<keyword evidence="1" id="KW-0805">Transcription regulation</keyword>
<comment type="caution">
    <text evidence="6">The sequence shown here is derived from an EMBL/GenBank/DDBJ whole genome shotgun (WGS) entry which is preliminary data.</text>
</comment>
<feature type="DNA-binding region" description="H-T-H motif" evidence="4">
    <location>
        <begin position="32"/>
        <end position="51"/>
    </location>
</feature>
<evidence type="ECO:0000313" key="6">
    <source>
        <dbReference type="EMBL" id="MFC5944023.1"/>
    </source>
</evidence>
<dbReference type="Gene3D" id="1.10.357.10">
    <property type="entry name" value="Tetracycline Repressor, domain 2"/>
    <property type="match status" value="1"/>
</dbReference>
<dbReference type="PANTHER" id="PTHR30055">
    <property type="entry name" value="HTH-TYPE TRANSCRIPTIONAL REGULATOR RUTR"/>
    <property type="match status" value="1"/>
</dbReference>
<evidence type="ECO:0000256" key="1">
    <source>
        <dbReference type="ARBA" id="ARBA00023015"/>
    </source>
</evidence>
<dbReference type="InterPro" id="IPR001647">
    <property type="entry name" value="HTH_TetR"/>
</dbReference>
<keyword evidence="2 4" id="KW-0238">DNA-binding</keyword>
<gene>
    <name evidence="6" type="ORF">ACFPZ4_21410</name>
</gene>
<sequence length="255" mass="26543">MGDEVKGRADTRAAIVEAAAGLLHTGGPSAVTTRGVAERAGVQAPTIYRLFGDKDGLLEAVAEWVLAGFVSDKAAAVAVATATNADPLDDLRASWRTQVEFGLANPAVFRLLNDPDRVAGSPAARLGRQVLEMRVHRLAAAGRLRVPEPRAVALIHAAGVGTVQTLLAVPPEQRDPALGEAMIEAVLGRILHATPAEAPEGPLAAAVALRAVAPQLGVLSDAERRLLAEWLDRIAAAPTPADNHDADNRGRQPAP</sequence>
<accession>A0ABW1HTQ2</accession>
<feature type="domain" description="HTH tetR-type" evidence="5">
    <location>
        <begin position="9"/>
        <end position="69"/>
    </location>
</feature>
<name>A0ABW1HTQ2_9ACTN</name>
<dbReference type="RefSeq" id="WP_353898589.1">
    <property type="nucleotide sequence ID" value="NZ_CP158970.1"/>
</dbReference>
<evidence type="ECO:0000256" key="2">
    <source>
        <dbReference type="ARBA" id="ARBA00023125"/>
    </source>
</evidence>
<dbReference type="Proteomes" id="UP001596207">
    <property type="component" value="Unassembled WGS sequence"/>
</dbReference>
<dbReference type="PANTHER" id="PTHR30055:SF234">
    <property type="entry name" value="HTH-TYPE TRANSCRIPTIONAL REGULATOR BETI"/>
    <property type="match status" value="1"/>
</dbReference>
<dbReference type="PRINTS" id="PR00455">
    <property type="entry name" value="HTHTETR"/>
</dbReference>
<dbReference type="InterPro" id="IPR009057">
    <property type="entry name" value="Homeodomain-like_sf"/>
</dbReference>
<dbReference type="PROSITE" id="PS50977">
    <property type="entry name" value="HTH_TETR_2"/>
    <property type="match status" value="1"/>
</dbReference>
<keyword evidence="3" id="KW-0804">Transcription</keyword>
<dbReference type="InterPro" id="IPR050109">
    <property type="entry name" value="HTH-type_TetR-like_transc_reg"/>
</dbReference>
<dbReference type="EMBL" id="JBHSQQ010000152">
    <property type="protein sequence ID" value="MFC5944023.1"/>
    <property type="molecule type" value="Genomic_DNA"/>
</dbReference>
<evidence type="ECO:0000259" key="5">
    <source>
        <dbReference type="PROSITE" id="PS50977"/>
    </source>
</evidence>
<evidence type="ECO:0000256" key="3">
    <source>
        <dbReference type="ARBA" id="ARBA00023163"/>
    </source>
</evidence>
<evidence type="ECO:0000256" key="4">
    <source>
        <dbReference type="PROSITE-ProRule" id="PRU00335"/>
    </source>
</evidence>
<organism evidence="6 7">
    <name type="scientific">Micromonospora harpali</name>
    <dbReference type="NCBI Taxonomy" id="1490225"/>
    <lineage>
        <taxon>Bacteria</taxon>
        <taxon>Bacillati</taxon>
        <taxon>Actinomycetota</taxon>
        <taxon>Actinomycetes</taxon>
        <taxon>Micromonosporales</taxon>
        <taxon>Micromonosporaceae</taxon>
        <taxon>Micromonospora</taxon>
    </lineage>
</organism>
<protein>
    <submittedName>
        <fullName evidence="6">TetR/AcrR family transcriptional regulator</fullName>
    </submittedName>
</protein>
<reference evidence="7" key="1">
    <citation type="journal article" date="2019" name="Int. J. Syst. Evol. Microbiol.">
        <title>The Global Catalogue of Microorganisms (GCM) 10K type strain sequencing project: providing services to taxonomists for standard genome sequencing and annotation.</title>
        <authorList>
            <consortium name="The Broad Institute Genomics Platform"/>
            <consortium name="The Broad Institute Genome Sequencing Center for Infectious Disease"/>
            <person name="Wu L."/>
            <person name="Ma J."/>
        </authorList>
    </citation>
    <scope>NUCLEOTIDE SEQUENCE [LARGE SCALE GENOMIC DNA]</scope>
    <source>
        <strain evidence="7">CGMCC 4.7173</strain>
    </source>
</reference>
<proteinExistence type="predicted"/>
<dbReference type="Pfam" id="PF00440">
    <property type="entry name" value="TetR_N"/>
    <property type="match status" value="1"/>
</dbReference>
<dbReference type="SUPFAM" id="SSF46689">
    <property type="entry name" value="Homeodomain-like"/>
    <property type="match status" value="1"/>
</dbReference>
<keyword evidence="7" id="KW-1185">Reference proteome</keyword>
<evidence type="ECO:0000313" key="7">
    <source>
        <dbReference type="Proteomes" id="UP001596207"/>
    </source>
</evidence>